<evidence type="ECO:0000313" key="1">
    <source>
        <dbReference type="EMBL" id="CEM45212.1"/>
    </source>
</evidence>
<dbReference type="VEuPathDB" id="CryptoDB:Cvel_28982"/>
<proteinExistence type="predicted"/>
<name>A0A0G4HM42_9ALVE</name>
<accession>A0A0G4HM42</accession>
<dbReference type="EMBL" id="CDMZ01003131">
    <property type="protein sequence ID" value="CEM45212.1"/>
    <property type="molecule type" value="Genomic_DNA"/>
</dbReference>
<gene>
    <name evidence="1" type="ORF">Cvel_28982</name>
</gene>
<organism evidence="1">
    <name type="scientific">Chromera velia CCMP2878</name>
    <dbReference type="NCBI Taxonomy" id="1169474"/>
    <lineage>
        <taxon>Eukaryota</taxon>
        <taxon>Sar</taxon>
        <taxon>Alveolata</taxon>
        <taxon>Colpodellida</taxon>
        <taxon>Chromeraceae</taxon>
        <taxon>Chromera</taxon>
    </lineage>
</organism>
<dbReference type="AlphaFoldDB" id="A0A0G4HM42"/>
<sequence length="75" mass="8530">MCTGSVTDYNEEFFTDALKIPGANELDLVDDYIEGLPPVIRYETDQAEPITLEETIEKALDNELWLQDVNSRKGH</sequence>
<reference evidence="1" key="1">
    <citation type="submission" date="2014-11" db="EMBL/GenBank/DDBJ databases">
        <authorList>
            <person name="Otto D Thomas"/>
            <person name="Naeem Raeece"/>
        </authorList>
    </citation>
    <scope>NUCLEOTIDE SEQUENCE</scope>
</reference>
<protein>
    <submittedName>
        <fullName evidence="1">Uncharacterized protein</fullName>
    </submittedName>
</protein>